<dbReference type="RefSeq" id="WP_338202414.1">
    <property type="nucleotide sequence ID" value="NZ_JAEKNR010000138.1"/>
</dbReference>
<dbReference type="EMBL" id="JAEKNR010000138">
    <property type="protein sequence ID" value="MBJ7599052.1"/>
    <property type="molecule type" value="Genomic_DNA"/>
</dbReference>
<evidence type="ECO:0000256" key="1">
    <source>
        <dbReference type="SAM" id="SignalP"/>
    </source>
</evidence>
<feature type="signal peptide" evidence="1">
    <location>
        <begin position="1"/>
        <end position="29"/>
    </location>
</feature>
<evidence type="ECO:0000313" key="2">
    <source>
        <dbReference type="EMBL" id="MBJ7599052.1"/>
    </source>
</evidence>
<comment type="caution">
    <text evidence="2">The sequence shown here is derived from an EMBL/GenBank/DDBJ whole genome shotgun (WGS) entry which is preliminary data.</text>
</comment>
<dbReference type="Proteomes" id="UP000612893">
    <property type="component" value="Unassembled WGS sequence"/>
</dbReference>
<name>A0A934K214_9BACT</name>
<protein>
    <recommendedName>
        <fullName evidence="4">Exo-alpha-sialidase</fullName>
    </recommendedName>
</protein>
<gene>
    <name evidence="2" type="ORF">JF922_13345</name>
</gene>
<proteinExistence type="predicted"/>
<dbReference type="AlphaFoldDB" id="A0A934K214"/>
<organism evidence="2 3">
    <name type="scientific">Candidatus Nephthysia bennettiae</name>
    <dbReference type="NCBI Taxonomy" id="3127016"/>
    <lineage>
        <taxon>Bacteria</taxon>
        <taxon>Bacillati</taxon>
        <taxon>Candidatus Dormiibacterota</taxon>
        <taxon>Candidatus Dormibacteria</taxon>
        <taxon>Candidatus Dormibacterales</taxon>
        <taxon>Candidatus Dormibacteraceae</taxon>
        <taxon>Candidatus Nephthysia</taxon>
    </lineage>
</organism>
<evidence type="ECO:0008006" key="4">
    <source>
        <dbReference type="Google" id="ProtNLM"/>
    </source>
</evidence>
<sequence>MVRKRFLALLGLAALFGLLFSGAPSPARAQENIYTRANNGTLRPARIHTAEGDRVLPFISAGTLRAAMPASTNASAARAGAAGNAAGADVAQSAPAAAADTQAGPAGNTVGVSRSSLGCGNRNPSVNVRVNQDCSYRLQGEEVVKFNPANPRNLIAGMNDERQGYNLNAFAYSLNGGRTWGDDPPPFYHKINNPAAEEPTATDPNRHTIVGGDGNFFTYDGGSDPAVAVDLEGRAFYSNIIFDRAAGNGSAVVVAESLSGAAGTFYNDIAPFSRRYVVAEDNSLLAAHDKEFIVADTTRGSPNVDNVYITWTVFKFDPSCGAAEFCASPIYGSMSTDHARTWSTPELISGISPTLCVLGNQFDPTQNPHACNNDQGSDPMTLPNGDLAVVFNNFNAPVSTVNSQQLAVHCHPTGSSPAGTAHLNCAAPTKVGNDVTKGEPQCDFGRGPEECIPGSFVRTDDFPRIAINHGNGHLYATWQDYRGGEFDIQLSESTDGGLTWTEAKSPVNPDRGKDHYQAAVDVVCSGPLTANNANCPSSPSSGVEGFQSHALCPSTAPAAPAQSAETATGDHVAISYYRTCQVPNQNQTPPGGAFAPGQPGVQAENSDFTLSGGHGRATPYAARPVSPLFPPSDGNQAGFMGDYTGITVIGDVAAPIWSDNRVVIPTAFQADQDAVHDQDIYLTMARVPRTFDENTER</sequence>
<reference evidence="2" key="1">
    <citation type="submission" date="2020-10" db="EMBL/GenBank/DDBJ databases">
        <title>Ca. Dormibacterota MAGs.</title>
        <authorList>
            <person name="Montgomery K."/>
        </authorList>
    </citation>
    <scope>NUCLEOTIDE SEQUENCE [LARGE SCALE GENOMIC DNA]</scope>
    <source>
        <strain evidence="2">SC8812_S17_10</strain>
    </source>
</reference>
<accession>A0A934K214</accession>
<keyword evidence="1" id="KW-0732">Signal</keyword>
<feature type="chain" id="PRO_5037381892" description="Exo-alpha-sialidase" evidence="1">
    <location>
        <begin position="30"/>
        <end position="697"/>
    </location>
</feature>
<keyword evidence="3" id="KW-1185">Reference proteome</keyword>
<dbReference type="SUPFAM" id="SSF110296">
    <property type="entry name" value="Oligoxyloglucan reducing end-specific cellobiohydrolase"/>
    <property type="match status" value="1"/>
</dbReference>
<evidence type="ECO:0000313" key="3">
    <source>
        <dbReference type="Proteomes" id="UP000612893"/>
    </source>
</evidence>